<comment type="cofactor">
    <cofactor evidence="3">
        <name>Zn(2+)</name>
        <dbReference type="ChEBI" id="CHEBI:29105"/>
    </cofactor>
    <text evidence="3">Binds 1 divalent metal cation per subunit.</text>
</comment>
<evidence type="ECO:0000256" key="1">
    <source>
        <dbReference type="ARBA" id="ARBA00008853"/>
    </source>
</evidence>
<accession>A0A5B8FJI5</accession>
<dbReference type="PRINTS" id="PR01790">
    <property type="entry name" value="SMP30FAMILY"/>
</dbReference>
<dbReference type="PANTHER" id="PTHR10907">
    <property type="entry name" value="REGUCALCIN"/>
    <property type="match status" value="1"/>
</dbReference>
<dbReference type="KEGG" id="ppru:FDP22_21025"/>
<feature type="binding site" evidence="3">
    <location>
        <position position="185"/>
    </location>
    <ligand>
        <name>a divalent metal cation</name>
        <dbReference type="ChEBI" id="CHEBI:60240"/>
    </ligand>
</feature>
<feature type="binding site" evidence="3">
    <location>
        <position position="140"/>
    </location>
    <ligand>
        <name>substrate</name>
    </ligand>
</feature>
<dbReference type="SUPFAM" id="SSF63829">
    <property type="entry name" value="Calcium-dependent phosphotriesterase"/>
    <property type="match status" value="1"/>
</dbReference>
<dbReference type="InterPro" id="IPR013658">
    <property type="entry name" value="SGL"/>
</dbReference>
<evidence type="ECO:0000256" key="3">
    <source>
        <dbReference type="PIRSR" id="PIRSR605511-2"/>
    </source>
</evidence>
<dbReference type="GO" id="GO:0005509">
    <property type="term" value="F:calcium ion binding"/>
    <property type="evidence" value="ECO:0007669"/>
    <property type="project" value="TreeGrafter"/>
</dbReference>
<dbReference type="InterPro" id="IPR011042">
    <property type="entry name" value="6-blade_b-propeller_TolB-like"/>
</dbReference>
<dbReference type="GO" id="GO:0004341">
    <property type="term" value="F:gluconolactonase activity"/>
    <property type="evidence" value="ECO:0007669"/>
    <property type="project" value="TreeGrafter"/>
</dbReference>
<comment type="similarity">
    <text evidence="1">Belongs to the SMP-30/CGR1 family.</text>
</comment>
<sequence length="316" mass="32791">MLSLRCLSCQQNSGARAAPGPVRRNGRGESAVAQDAAEQQQGPAFAALTDTRADLGESPVWCPEQDVIWWVDIAGRRLLCTPRAGGATRAWPTPEEPGFVVLTGPGAPAVGMESGVFAFAPASGAFTRIVALDAPGTRFNDATVDAMGRLWAASMDITLRQPLGALYRVRGAGAERLFGGLSTANGLAADLGRGRLYLSDSHPTVRRVWTLPLTGATPGPRQDFARFEGTDGRPDGAALDAAGNYWIAGVDGGALHVFAPDGGRIARHATPSATPTKPAFCGPRGTTLCLTSKGGPLCAAQAPAPAVPQPYWNPLA</sequence>
<name>A0A5B8FJI5_9RHOB</name>
<organism evidence="6 7">
    <name type="scientific">Paroceanicella profunda</name>
    <dbReference type="NCBI Taxonomy" id="2579971"/>
    <lineage>
        <taxon>Bacteria</taxon>
        <taxon>Pseudomonadati</taxon>
        <taxon>Pseudomonadota</taxon>
        <taxon>Alphaproteobacteria</taxon>
        <taxon>Rhodobacterales</taxon>
        <taxon>Paracoccaceae</taxon>
        <taxon>Paroceanicella</taxon>
    </lineage>
</organism>
<geneLocation type="plasmid" evidence="7">
    <name>pd4m1b</name>
</geneLocation>
<keyword evidence="7" id="KW-1185">Reference proteome</keyword>
<evidence type="ECO:0000313" key="6">
    <source>
        <dbReference type="EMBL" id="QDL94358.1"/>
    </source>
</evidence>
<keyword evidence="3" id="KW-0479">Metal-binding</keyword>
<dbReference type="EMBL" id="CP040820">
    <property type="protein sequence ID" value="QDL94358.1"/>
    <property type="molecule type" value="Genomic_DNA"/>
</dbReference>
<dbReference type="GO" id="GO:0019853">
    <property type="term" value="P:L-ascorbic acid biosynthetic process"/>
    <property type="evidence" value="ECO:0007669"/>
    <property type="project" value="TreeGrafter"/>
</dbReference>
<keyword evidence="3" id="KW-0862">Zinc</keyword>
<feature type="binding site" evidence="3">
    <location>
        <position position="235"/>
    </location>
    <ligand>
        <name>a divalent metal cation</name>
        <dbReference type="ChEBI" id="CHEBI:60240"/>
    </ligand>
</feature>
<dbReference type="InterPro" id="IPR005511">
    <property type="entry name" value="SMP-30"/>
</dbReference>
<feature type="domain" description="SMP-30/Gluconolactonase/LRE-like region" evidence="5">
    <location>
        <begin position="55"/>
        <end position="292"/>
    </location>
</feature>
<dbReference type="Pfam" id="PF08450">
    <property type="entry name" value="SGL"/>
    <property type="match status" value="1"/>
</dbReference>
<feature type="region of interest" description="Disordered" evidence="4">
    <location>
        <begin position="13"/>
        <end position="41"/>
    </location>
</feature>
<keyword evidence="6" id="KW-0614">Plasmid</keyword>
<dbReference type="OrthoDB" id="2633250at2"/>
<evidence type="ECO:0000256" key="4">
    <source>
        <dbReference type="SAM" id="MobiDB-lite"/>
    </source>
</evidence>
<evidence type="ECO:0000259" key="5">
    <source>
        <dbReference type="Pfam" id="PF08450"/>
    </source>
</evidence>
<dbReference type="Proteomes" id="UP000305888">
    <property type="component" value="Plasmid pD4M1B"/>
</dbReference>
<dbReference type="PANTHER" id="PTHR10907:SF47">
    <property type="entry name" value="REGUCALCIN"/>
    <property type="match status" value="1"/>
</dbReference>
<feature type="active site" description="Proton donor/acceptor" evidence="2">
    <location>
        <position position="235"/>
    </location>
</feature>
<evidence type="ECO:0000256" key="2">
    <source>
        <dbReference type="PIRSR" id="PIRSR605511-1"/>
    </source>
</evidence>
<feature type="binding site" evidence="3">
    <location>
        <position position="57"/>
    </location>
    <ligand>
        <name>a divalent metal cation</name>
        <dbReference type="ChEBI" id="CHEBI:60240"/>
    </ligand>
</feature>
<evidence type="ECO:0000313" key="7">
    <source>
        <dbReference type="Proteomes" id="UP000305888"/>
    </source>
</evidence>
<proteinExistence type="inferred from homology"/>
<protein>
    <submittedName>
        <fullName evidence="6">SMP-30/gluconolactonase/LRE family protein</fullName>
    </submittedName>
</protein>
<gene>
    <name evidence="6" type="ORF">FDP22_21025</name>
</gene>
<dbReference type="Gene3D" id="2.120.10.30">
    <property type="entry name" value="TolB, C-terminal domain"/>
    <property type="match status" value="1"/>
</dbReference>
<reference evidence="6 7" key="1">
    <citation type="submission" date="2019-06" db="EMBL/GenBank/DDBJ databases">
        <title>Genome sequence of Rhodobacteraceae bacterium D4M1.</title>
        <authorList>
            <person name="Cao J."/>
        </authorList>
    </citation>
    <scope>NUCLEOTIDE SEQUENCE [LARGE SCALE GENOMIC DNA]</scope>
    <source>
        <strain evidence="6 7">D4M1</strain>
        <plasmid evidence="7">pd4m1b</plasmid>
    </source>
</reference>
<feature type="binding site" evidence="3">
    <location>
        <position position="138"/>
    </location>
    <ligand>
        <name>substrate</name>
    </ligand>
</feature>
<dbReference type="AlphaFoldDB" id="A0A5B8FJI5"/>